<evidence type="ECO:0000256" key="4">
    <source>
        <dbReference type="ARBA" id="ARBA00022679"/>
    </source>
</evidence>
<feature type="modified residue" description="4-aspartylphosphate" evidence="6">
    <location>
        <position position="572"/>
    </location>
</feature>
<dbReference type="Gene3D" id="3.30.565.10">
    <property type="entry name" value="Histidine kinase-like ATPase, C-terminal domain"/>
    <property type="match status" value="1"/>
</dbReference>
<keyword evidence="11" id="KW-0547">Nucleotide-binding</keyword>
<sequence>MDSRPPRLTDAGVQQPGPAHLGDMLDSLSDGFMSIDRSWRFTYLNHTAERYLQQDRRNLLGRDIWQCYPDLVDSGYYHAYQQTAATGRPSQHTDYYAPLGRWFEARSFAHDDGITVLFRDVTREYEHAAQLKRKEEELADLVADSQRRRRLYETFLDNSPDLAYVLDLNHRFTYANKVLLNMWNRTWDEAIGKNCLELGYEPWHAEMHDREIEQVITKKQPVRGEVPFEGAYGRRIYDYIFVPVLGRHGEVEAVAGTTRDVTERKRAEGALHDASRRKDEFLAMLSHELRNPLAPIQNSLFILDRADPSGQQARNAREVICRQVTHLTNLVDDLLDVTRIAQGKIELQRMNVDLAALARRTAEDYRTLAQGRGLELLVAVDDEELVVEGDETRLAQAIGNLLGNAVKFTPAGGQITVTTRQCAERALVHVTDNGIGIAPELLPIIFEPFTQSSQGLARTEGGLGLGLALVKSVIELHGGRVTAMSSLGAGAEFTIALPLAQTTDYATPEFAASRDEGNTRSCRVLVVDDNVDSADSLAAIVAMLGHTVEVRYDGRSALSLAETTQLDVVLCDIGLPDIDGYEVAKTLRQKLPAKMRLVAISGYAQPEDVQKALDSGFDAHFAKPVDMVRIAQLFAGDDFRDG</sequence>
<dbReference type="InterPro" id="IPR005467">
    <property type="entry name" value="His_kinase_dom"/>
</dbReference>
<dbReference type="SUPFAM" id="SSF55874">
    <property type="entry name" value="ATPase domain of HSP90 chaperone/DNA topoisomerase II/histidine kinase"/>
    <property type="match status" value="1"/>
</dbReference>
<comment type="catalytic activity">
    <reaction evidence="1">
        <text>ATP + protein L-histidine = ADP + protein N-phospho-L-histidine.</text>
        <dbReference type="EC" id="2.7.13.3"/>
    </reaction>
</comment>
<protein>
    <recommendedName>
        <fullName evidence="2">histidine kinase</fullName>
        <ecNumber evidence="2">2.7.13.3</ecNumber>
    </recommendedName>
</protein>
<feature type="domain" description="Histidine kinase" evidence="7">
    <location>
        <begin position="284"/>
        <end position="501"/>
    </location>
</feature>
<dbReference type="PANTHER" id="PTHR43047:SF72">
    <property type="entry name" value="OSMOSENSING HISTIDINE PROTEIN KINASE SLN1"/>
    <property type="match status" value="1"/>
</dbReference>
<dbReference type="NCBIfam" id="TIGR00229">
    <property type="entry name" value="sensory_box"/>
    <property type="match status" value="1"/>
</dbReference>
<evidence type="ECO:0000313" key="11">
    <source>
        <dbReference type="EMBL" id="WOD18630.1"/>
    </source>
</evidence>
<dbReference type="InterPro" id="IPR011006">
    <property type="entry name" value="CheY-like_superfamily"/>
</dbReference>
<keyword evidence="12" id="KW-1185">Reference proteome</keyword>
<dbReference type="SUPFAM" id="SSF55785">
    <property type="entry name" value="PYP-like sensor domain (PAS domain)"/>
    <property type="match status" value="2"/>
</dbReference>
<dbReference type="Gene3D" id="3.40.50.2300">
    <property type="match status" value="1"/>
</dbReference>
<keyword evidence="4" id="KW-0808">Transferase</keyword>
<evidence type="ECO:0000256" key="3">
    <source>
        <dbReference type="ARBA" id="ARBA00022553"/>
    </source>
</evidence>
<dbReference type="SUPFAM" id="SSF47384">
    <property type="entry name" value="Homodimeric domain of signal transducing histidine kinase"/>
    <property type="match status" value="1"/>
</dbReference>
<dbReference type="SMART" id="SM00448">
    <property type="entry name" value="REC"/>
    <property type="match status" value="1"/>
</dbReference>
<dbReference type="Pfam" id="PF02518">
    <property type="entry name" value="HATPase_c"/>
    <property type="match status" value="1"/>
</dbReference>
<evidence type="ECO:0000256" key="5">
    <source>
        <dbReference type="ARBA" id="ARBA00022777"/>
    </source>
</evidence>
<dbReference type="EMBL" id="CP136513">
    <property type="protein sequence ID" value="WOD18630.1"/>
    <property type="molecule type" value="Genomic_DNA"/>
</dbReference>
<dbReference type="PROSITE" id="PS50110">
    <property type="entry name" value="RESPONSE_REGULATORY"/>
    <property type="match status" value="1"/>
</dbReference>
<name>A0ABZ0ENW5_9BURK</name>
<keyword evidence="5" id="KW-0418">Kinase</keyword>
<dbReference type="Proteomes" id="UP001302652">
    <property type="component" value="Chromosome 1"/>
</dbReference>
<dbReference type="PRINTS" id="PR00344">
    <property type="entry name" value="BCTRLSENSOR"/>
</dbReference>
<organism evidence="11 12">
    <name type="scientific">Paraburkholderia kirstenboschensis</name>
    <dbReference type="NCBI Taxonomy" id="1245436"/>
    <lineage>
        <taxon>Bacteria</taxon>
        <taxon>Pseudomonadati</taxon>
        <taxon>Pseudomonadota</taxon>
        <taxon>Betaproteobacteria</taxon>
        <taxon>Burkholderiales</taxon>
        <taxon>Burkholderiaceae</taxon>
        <taxon>Paraburkholderia</taxon>
    </lineage>
</organism>
<evidence type="ECO:0000259" key="10">
    <source>
        <dbReference type="PROSITE" id="PS50113"/>
    </source>
</evidence>
<dbReference type="CDD" id="cd17580">
    <property type="entry name" value="REC_2_DhkD-like"/>
    <property type="match status" value="1"/>
</dbReference>
<evidence type="ECO:0000259" key="7">
    <source>
        <dbReference type="PROSITE" id="PS50109"/>
    </source>
</evidence>
<evidence type="ECO:0000256" key="2">
    <source>
        <dbReference type="ARBA" id="ARBA00012438"/>
    </source>
</evidence>
<accession>A0ABZ0ENW5</accession>
<dbReference type="EC" id="2.7.13.3" evidence="2"/>
<evidence type="ECO:0000259" key="8">
    <source>
        <dbReference type="PROSITE" id="PS50110"/>
    </source>
</evidence>
<dbReference type="CDD" id="cd00130">
    <property type="entry name" value="PAS"/>
    <property type="match status" value="2"/>
</dbReference>
<dbReference type="Pfam" id="PF00512">
    <property type="entry name" value="HisKA"/>
    <property type="match status" value="1"/>
</dbReference>
<dbReference type="Gene3D" id="3.30.450.20">
    <property type="entry name" value="PAS domain"/>
    <property type="match status" value="2"/>
</dbReference>
<reference evidence="11 12" key="1">
    <citation type="submission" date="2023-10" db="EMBL/GenBank/DDBJ databases">
        <title>Surface-active antibiotics is a multifunctional adaptation for post-fire microbes.</title>
        <authorList>
            <person name="Liu M.D."/>
            <person name="Du Y."/>
            <person name="Koupaei S.K."/>
            <person name="Kim N.R."/>
            <person name="Zhang W."/>
            <person name="Traxler M.F."/>
        </authorList>
    </citation>
    <scope>NUCLEOTIDE SEQUENCE [LARGE SCALE GENOMIC DNA]</scope>
    <source>
        <strain evidence="11 12">F3</strain>
    </source>
</reference>
<gene>
    <name evidence="11" type="ORF">RW095_38660</name>
</gene>
<dbReference type="InterPro" id="IPR003594">
    <property type="entry name" value="HATPase_dom"/>
</dbReference>
<dbReference type="InterPro" id="IPR004358">
    <property type="entry name" value="Sig_transdc_His_kin-like_C"/>
</dbReference>
<dbReference type="InterPro" id="IPR000014">
    <property type="entry name" value="PAS"/>
</dbReference>
<dbReference type="InterPro" id="IPR000700">
    <property type="entry name" value="PAS-assoc_C"/>
</dbReference>
<dbReference type="InterPro" id="IPR035965">
    <property type="entry name" value="PAS-like_dom_sf"/>
</dbReference>
<dbReference type="Pfam" id="PF00072">
    <property type="entry name" value="Response_reg"/>
    <property type="match status" value="1"/>
</dbReference>
<dbReference type="InterPro" id="IPR036890">
    <property type="entry name" value="HATPase_C_sf"/>
</dbReference>
<dbReference type="InterPro" id="IPR003661">
    <property type="entry name" value="HisK_dim/P_dom"/>
</dbReference>
<dbReference type="SMART" id="SM00387">
    <property type="entry name" value="HATPase_c"/>
    <property type="match status" value="1"/>
</dbReference>
<dbReference type="PROSITE" id="PS50112">
    <property type="entry name" value="PAS"/>
    <property type="match status" value="1"/>
</dbReference>
<evidence type="ECO:0000259" key="9">
    <source>
        <dbReference type="PROSITE" id="PS50112"/>
    </source>
</evidence>
<keyword evidence="3 6" id="KW-0597">Phosphoprotein</keyword>
<dbReference type="Gene3D" id="1.10.287.130">
    <property type="match status" value="1"/>
</dbReference>
<dbReference type="PANTHER" id="PTHR43047">
    <property type="entry name" value="TWO-COMPONENT HISTIDINE PROTEIN KINASE"/>
    <property type="match status" value="1"/>
</dbReference>
<proteinExistence type="predicted"/>
<feature type="domain" description="Response regulatory" evidence="8">
    <location>
        <begin position="523"/>
        <end position="638"/>
    </location>
</feature>
<dbReference type="CDD" id="cd00082">
    <property type="entry name" value="HisKA"/>
    <property type="match status" value="1"/>
</dbReference>
<evidence type="ECO:0000313" key="12">
    <source>
        <dbReference type="Proteomes" id="UP001302652"/>
    </source>
</evidence>
<dbReference type="SMART" id="SM00388">
    <property type="entry name" value="HisKA"/>
    <property type="match status" value="1"/>
</dbReference>
<dbReference type="InterPro" id="IPR001789">
    <property type="entry name" value="Sig_transdc_resp-reg_receiver"/>
</dbReference>
<dbReference type="PROSITE" id="PS50113">
    <property type="entry name" value="PAC"/>
    <property type="match status" value="1"/>
</dbReference>
<dbReference type="Pfam" id="PF08448">
    <property type="entry name" value="PAS_4"/>
    <property type="match status" value="2"/>
</dbReference>
<keyword evidence="11" id="KW-0067">ATP-binding</keyword>
<dbReference type="RefSeq" id="WP_317020891.1">
    <property type="nucleotide sequence ID" value="NZ_CP136513.1"/>
</dbReference>
<dbReference type="CDD" id="cd00075">
    <property type="entry name" value="HATPase"/>
    <property type="match status" value="1"/>
</dbReference>
<feature type="domain" description="PAC" evidence="10">
    <location>
        <begin position="222"/>
        <end position="273"/>
    </location>
</feature>
<dbReference type="PROSITE" id="PS50109">
    <property type="entry name" value="HIS_KIN"/>
    <property type="match status" value="1"/>
</dbReference>
<evidence type="ECO:0000256" key="1">
    <source>
        <dbReference type="ARBA" id="ARBA00000085"/>
    </source>
</evidence>
<dbReference type="InterPro" id="IPR013656">
    <property type="entry name" value="PAS_4"/>
</dbReference>
<dbReference type="SUPFAM" id="SSF52172">
    <property type="entry name" value="CheY-like"/>
    <property type="match status" value="1"/>
</dbReference>
<evidence type="ECO:0000256" key="6">
    <source>
        <dbReference type="PROSITE-ProRule" id="PRU00169"/>
    </source>
</evidence>
<dbReference type="SMART" id="SM00091">
    <property type="entry name" value="PAS"/>
    <property type="match status" value="2"/>
</dbReference>
<dbReference type="GO" id="GO:0005524">
    <property type="term" value="F:ATP binding"/>
    <property type="evidence" value="ECO:0007669"/>
    <property type="project" value="UniProtKB-KW"/>
</dbReference>
<dbReference type="InterPro" id="IPR036097">
    <property type="entry name" value="HisK_dim/P_sf"/>
</dbReference>
<feature type="domain" description="PAS" evidence="9">
    <location>
        <begin position="148"/>
        <end position="219"/>
    </location>
</feature>